<accession>A0A0F9EPF2</accession>
<organism evidence="1">
    <name type="scientific">marine sediment metagenome</name>
    <dbReference type="NCBI Taxonomy" id="412755"/>
    <lineage>
        <taxon>unclassified sequences</taxon>
        <taxon>metagenomes</taxon>
        <taxon>ecological metagenomes</taxon>
    </lineage>
</organism>
<protein>
    <submittedName>
        <fullName evidence="1">Uncharacterized protein</fullName>
    </submittedName>
</protein>
<gene>
    <name evidence="1" type="ORF">LCGC14_2049350</name>
</gene>
<name>A0A0F9EPF2_9ZZZZ</name>
<dbReference type="AlphaFoldDB" id="A0A0F9EPF2"/>
<dbReference type="EMBL" id="LAZR01024189">
    <property type="protein sequence ID" value="KKL75993.1"/>
    <property type="molecule type" value="Genomic_DNA"/>
</dbReference>
<reference evidence="1" key="1">
    <citation type="journal article" date="2015" name="Nature">
        <title>Complex archaea that bridge the gap between prokaryotes and eukaryotes.</title>
        <authorList>
            <person name="Spang A."/>
            <person name="Saw J.H."/>
            <person name="Jorgensen S.L."/>
            <person name="Zaremba-Niedzwiedzka K."/>
            <person name="Martijn J."/>
            <person name="Lind A.E."/>
            <person name="van Eijk R."/>
            <person name="Schleper C."/>
            <person name="Guy L."/>
            <person name="Ettema T.J."/>
        </authorList>
    </citation>
    <scope>NUCLEOTIDE SEQUENCE</scope>
</reference>
<sequence>MIGYEVTREDGTLIPGTLIIQGNSYIFTFDKVEVFGDEEAIQISIKAKVEP</sequence>
<comment type="caution">
    <text evidence="1">The sequence shown here is derived from an EMBL/GenBank/DDBJ whole genome shotgun (WGS) entry which is preliminary data.</text>
</comment>
<proteinExistence type="predicted"/>
<evidence type="ECO:0000313" key="1">
    <source>
        <dbReference type="EMBL" id="KKL75993.1"/>
    </source>
</evidence>